<feature type="transmembrane region" description="Helical" evidence="12">
    <location>
        <begin position="292"/>
        <end position="315"/>
    </location>
</feature>
<dbReference type="Gene3D" id="3.30.450.20">
    <property type="entry name" value="PAS domain"/>
    <property type="match status" value="1"/>
</dbReference>
<dbReference type="InterPro" id="IPR036890">
    <property type="entry name" value="HATPase_C_sf"/>
</dbReference>
<dbReference type="InterPro" id="IPR003660">
    <property type="entry name" value="HAMP_dom"/>
</dbReference>
<dbReference type="Pfam" id="PF06580">
    <property type="entry name" value="His_kinase"/>
    <property type="match status" value="1"/>
</dbReference>
<dbReference type="SUPFAM" id="SSF55874">
    <property type="entry name" value="ATPase domain of HSP90 chaperone/DNA topoisomerase II/histidine kinase"/>
    <property type="match status" value="1"/>
</dbReference>
<dbReference type="InterPro" id="IPR010559">
    <property type="entry name" value="Sig_transdc_His_kin_internal"/>
</dbReference>
<protein>
    <submittedName>
        <fullName evidence="14">Sensor histidine kinase</fullName>
        <ecNumber evidence="14">2.7.13.3</ecNumber>
    </submittedName>
</protein>
<keyword evidence="7 14" id="KW-0418">Kinase</keyword>
<comment type="caution">
    <text evidence="14">The sequence shown here is derived from an EMBL/GenBank/DDBJ whole genome shotgun (WGS) entry which is preliminary data.</text>
</comment>
<keyword evidence="5 12" id="KW-0812">Transmembrane</keyword>
<name>A0ABW1IJX6_9BACL</name>
<dbReference type="SMART" id="SM00304">
    <property type="entry name" value="HAMP"/>
    <property type="match status" value="1"/>
</dbReference>
<keyword evidence="9 12" id="KW-1133">Transmembrane helix</keyword>
<evidence type="ECO:0000256" key="5">
    <source>
        <dbReference type="ARBA" id="ARBA00022692"/>
    </source>
</evidence>
<accession>A0ABW1IJX6</accession>
<dbReference type="Gene3D" id="1.10.8.500">
    <property type="entry name" value="HAMP domain in histidine kinase"/>
    <property type="match status" value="1"/>
</dbReference>
<evidence type="ECO:0000256" key="9">
    <source>
        <dbReference type="ARBA" id="ARBA00022989"/>
    </source>
</evidence>
<keyword evidence="15" id="KW-1185">Reference proteome</keyword>
<dbReference type="Proteomes" id="UP001596250">
    <property type="component" value="Unassembled WGS sequence"/>
</dbReference>
<evidence type="ECO:0000259" key="13">
    <source>
        <dbReference type="PROSITE" id="PS50885"/>
    </source>
</evidence>
<evidence type="ECO:0000256" key="4">
    <source>
        <dbReference type="ARBA" id="ARBA00022679"/>
    </source>
</evidence>
<evidence type="ECO:0000313" key="15">
    <source>
        <dbReference type="Proteomes" id="UP001596250"/>
    </source>
</evidence>
<keyword evidence="3" id="KW-0597">Phosphoprotein</keyword>
<dbReference type="RefSeq" id="WP_379892137.1">
    <property type="nucleotide sequence ID" value="NZ_CBCSCT010000022.1"/>
</dbReference>
<dbReference type="SUPFAM" id="SSF158472">
    <property type="entry name" value="HAMP domain-like"/>
    <property type="match status" value="1"/>
</dbReference>
<sequence>MKPRSIRSKLIVFLLIAIIVPALLTIAISYTYTNRSLKERAIQENQNLIYQGAQNLLNYVKELDRNSLIVYSDAAFYRSLELGPDDLMGQTRWYNTLQTIANSNQDIFQIYLHSADNRAMLLYENIPLNYYDVPLFQDTKAFLDIGPAIEPTHTSHNYGFLEPVLYKAENVFTLHRPIRRIPLNDLLGFLSIDVRLDSLRSISSQLYHAEEEQIFILDQAGYVIYSGNEDLLGRPLNEGWTRSKILQEQTNGSFELNGNVYVFDRIQSEISNWLLVKQIPSSSLFQESNQAAFINIVIFSITLLVVIAATIWVSIQITKPIKQLMRYMNEIQSGNLTVDIQTVSSDEIGVVSTRFKSMMDTINNLYLREYKLQLDNKTNQLKALQAQINPHFMNNTLQSIGTLALQENVPRIYSLISSLAKMMRYSMYNEEQLVTLKDEIDHVKAYLNLMHQRFENQFTMEFTMDEQTLKIPMPKMVLQPIVENYFVHGMDRSAKNGILQISSWWEDENTAAISVKDNGIGVSETKLKELRMKLAEVQTSGAGEPQPDAQERESIGLSNVLSRLRWYNGEQARLEIEALEPHGVGVTLYMKVERENI</sequence>
<evidence type="ECO:0000256" key="12">
    <source>
        <dbReference type="SAM" id="Phobius"/>
    </source>
</evidence>
<evidence type="ECO:0000256" key="7">
    <source>
        <dbReference type="ARBA" id="ARBA00022777"/>
    </source>
</evidence>
<dbReference type="InterPro" id="IPR050640">
    <property type="entry name" value="Bact_2-comp_sensor_kinase"/>
</dbReference>
<dbReference type="EMBL" id="JBHSQV010000013">
    <property type="protein sequence ID" value="MFC5985370.1"/>
    <property type="molecule type" value="Genomic_DNA"/>
</dbReference>
<evidence type="ECO:0000256" key="3">
    <source>
        <dbReference type="ARBA" id="ARBA00022553"/>
    </source>
</evidence>
<evidence type="ECO:0000256" key="2">
    <source>
        <dbReference type="ARBA" id="ARBA00022475"/>
    </source>
</evidence>
<organism evidence="14 15">
    <name type="scientific">Marinicrinis lubricantis</name>
    <dbReference type="NCBI Taxonomy" id="2086470"/>
    <lineage>
        <taxon>Bacteria</taxon>
        <taxon>Bacillati</taxon>
        <taxon>Bacillota</taxon>
        <taxon>Bacilli</taxon>
        <taxon>Bacillales</taxon>
        <taxon>Paenibacillaceae</taxon>
    </lineage>
</organism>
<dbReference type="PANTHER" id="PTHR34220:SF11">
    <property type="entry name" value="SENSOR PROTEIN KINASE HPTS"/>
    <property type="match status" value="1"/>
</dbReference>
<evidence type="ECO:0000256" key="10">
    <source>
        <dbReference type="ARBA" id="ARBA00023012"/>
    </source>
</evidence>
<dbReference type="PANTHER" id="PTHR34220">
    <property type="entry name" value="SENSOR HISTIDINE KINASE YPDA"/>
    <property type="match status" value="1"/>
</dbReference>
<keyword evidence="6" id="KW-0547">Nucleotide-binding</keyword>
<proteinExistence type="predicted"/>
<keyword evidence="4 14" id="KW-0808">Transferase</keyword>
<keyword evidence="2" id="KW-1003">Cell membrane</keyword>
<evidence type="ECO:0000313" key="14">
    <source>
        <dbReference type="EMBL" id="MFC5985370.1"/>
    </source>
</evidence>
<evidence type="ECO:0000256" key="11">
    <source>
        <dbReference type="ARBA" id="ARBA00023136"/>
    </source>
</evidence>
<dbReference type="EC" id="2.7.13.3" evidence="14"/>
<gene>
    <name evidence="14" type="ORF">ACFPXP_02690</name>
</gene>
<dbReference type="CDD" id="cd06225">
    <property type="entry name" value="HAMP"/>
    <property type="match status" value="1"/>
</dbReference>
<evidence type="ECO:0000256" key="1">
    <source>
        <dbReference type="ARBA" id="ARBA00004651"/>
    </source>
</evidence>
<feature type="domain" description="HAMP" evidence="13">
    <location>
        <begin position="315"/>
        <end position="367"/>
    </location>
</feature>
<keyword evidence="8" id="KW-0067">ATP-binding</keyword>
<reference evidence="15" key="1">
    <citation type="journal article" date="2019" name="Int. J. Syst. Evol. Microbiol.">
        <title>The Global Catalogue of Microorganisms (GCM) 10K type strain sequencing project: providing services to taxonomists for standard genome sequencing and annotation.</title>
        <authorList>
            <consortium name="The Broad Institute Genomics Platform"/>
            <consortium name="The Broad Institute Genome Sequencing Center for Infectious Disease"/>
            <person name="Wu L."/>
            <person name="Ma J."/>
        </authorList>
    </citation>
    <scope>NUCLEOTIDE SEQUENCE [LARGE SCALE GENOMIC DNA]</scope>
    <source>
        <strain evidence="15">CCM 8749</strain>
    </source>
</reference>
<comment type="subcellular location">
    <subcellularLocation>
        <location evidence="1">Cell membrane</location>
        <topology evidence="1">Multi-pass membrane protein</topology>
    </subcellularLocation>
</comment>
<dbReference type="Gene3D" id="3.30.565.10">
    <property type="entry name" value="Histidine kinase-like ATPase, C-terminal domain"/>
    <property type="match status" value="1"/>
</dbReference>
<dbReference type="PROSITE" id="PS50885">
    <property type="entry name" value="HAMP"/>
    <property type="match status" value="1"/>
</dbReference>
<keyword evidence="11 12" id="KW-0472">Membrane</keyword>
<evidence type="ECO:0000256" key="6">
    <source>
        <dbReference type="ARBA" id="ARBA00022741"/>
    </source>
</evidence>
<dbReference type="GO" id="GO:0004673">
    <property type="term" value="F:protein histidine kinase activity"/>
    <property type="evidence" value="ECO:0007669"/>
    <property type="project" value="UniProtKB-EC"/>
</dbReference>
<evidence type="ECO:0000256" key="8">
    <source>
        <dbReference type="ARBA" id="ARBA00022840"/>
    </source>
</evidence>
<keyword evidence="10" id="KW-0902">Two-component regulatory system</keyword>
<dbReference type="Pfam" id="PF00672">
    <property type="entry name" value="HAMP"/>
    <property type="match status" value="1"/>
</dbReference>